<dbReference type="CDD" id="cd07890">
    <property type="entry name" value="CYTH-like_AC_IV-like"/>
    <property type="match status" value="1"/>
</dbReference>
<dbReference type="AlphaFoldDB" id="T2GGG7"/>
<dbReference type="Gene3D" id="2.40.320.10">
    <property type="entry name" value="Hypothetical Protein Pfu-838710-001"/>
    <property type="match status" value="1"/>
</dbReference>
<dbReference type="InterPro" id="IPR023577">
    <property type="entry name" value="CYTH_domain"/>
</dbReference>
<organism evidence="2 3">
    <name type="scientific">Megalodesulfovibrio gigas (strain ATCC 19364 / DSM 1382 / NCIMB 9332 / VKM B-1759)</name>
    <name type="common">Desulfovibrio gigas</name>
    <dbReference type="NCBI Taxonomy" id="1121448"/>
    <lineage>
        <taxon>Bacteria</taxon>
        <taxon>Pseudomonadati</taxon>
        <taxon>Thermodesulfobacteriota</taxon>
        <taxon>Desulfovibrionia</taxon>
        <taxon>Desulfovibrionales</taxon>
        <taxon>Desulfovibrionaceae</taxon>
        <taxon>Megalodesulfovibrio</taxon>
    </lineage>
</organism>
<dbReference type="PROSITE" id="PS51707">
    <property type="entry name" value="CYTH"/>
    <property type="match status" value="1"/>
</dbReference>
<reference evidence="2 3" key="1">
    <citation type="journal article" date="2013" name="J. Bacteriol.">
        <title>Roles of HynAB and Ech, the only two hydrogenases found in the model sulfate reducer Desulfovibrio gigas.</title>
        <authorList>
            <person name="Morais-Silva F.O."/>
            <person name="Santos C.I."/>
            <person name="Rodrigues R."/>
            <person name="Pereira I.A."/>
            <person name="Rodrigues-Pousada C."/>
        </authorList>
    </citation>
    <scope>NUCLEOTIDE SEQUENCE [LARGE SCALE GENOMIC DNA]</scope>
    <source>
        <strain evidence="3">ATCC 19364 / DSM 1382 / NCIMB 9332 / VKM B-1759</strain>
    </source>
</reference>
<dbReference type="InterPro" id="IPR033469">
    <property type="entry name" value="CYTH-like_dom_sf"/>
</dbReference>
<dbReference type="PANTHER" id="PTHR21028:SF2">
    <property type="entry name" value="CYTH DOMAIN-CONTAINING PROTEIN"/>
    <property type="match status" value="1"/>
</dbReference>
<proteinExistence type="predicted"/>
<evidence type="ECO:0000313" key="3">
    <source>
        <dbReference type="Proteomes" id="UP000016587"/>
    </source>
</evidence>
<evidence type="ECO:0000313" key="2">
    <source>
        <dbReference type="EMBL" id="AGW15152.1"/>
    </source>
</evidence>
<dbReference type="PANTHER" id="PTHR21028">
    <property type="entry name" value="SI:CH211-156B7.4"/>
    <property type="match status" value="1"/>
</dbReference>
<keyword evidence="3" id="KW-1185">Reference proteome</keyword>
<dbReference type="Proteomes" id="UP000016587">
    <property type="component" value="Chromosome"/>
</dbReference>
<evidence type="ECO:0000259" key="1">
    <source>
        <dbReference type="PROSITE" id="PS51707"/>
    </source>
</evidence>
<dbReference type="KEGG" id="dgg:DGI_3473"/>
<dbReference type="HOGENOM" id="CLU_105244_0_0_7"/>
<reference evidence="3" key="2">
    <citation type="submission" date="2013-07" db="EMBL/GenBank/DDBJ databases">
        <authorList>
            <person name="Morais-Silva F.O."/>
            <person name="Rezende A.M."/>
            <person name="Pimentel C."/>
            <person name="Resende D.M."/>
            <person name="Santos C.I."/>
            <person name="Clemente C."/>
            <person name="de Oliveira L.M."/>
            <person name="da Silva S.M."/>
            <person name="Costa D.A."/>
            <person name="Varela-Raposo A."/>
            <person name="Horacio E.C.A."/>
            <person name="Matos M."/>
            <person name="Flores O."/>
            <person name="Ruiz J.C."/>
            <person name="Rodrigues-Pousada C."/>
        </authorList>
    </citation>
    <scope>NUCLEOTIDE SEQUENCE [LARGE SCALE GENOMIC DNA]</scope>
    <source>
        <strain evidence="3">ATCC 19364 / DSM 1382 / NCIMB 9332 / VKM B-1759</strain>
    </source>
</reference>
<dbReference type="EMBL" id="CP006585">
    <property type="protein sequence ID" value="AGW15152.1"/>
    <property type="molecule type" value="Genomic_DNA"/>
</dbReference>
<name>T2GGG7_MEGG1</name>
<dbReference type="OrthoDB" id="116396at2"/>
<accession>T2GGG7</accession>
<sequence>MPTETETKFAGVDHDALRRRLQALGARRVSLVFEDNAVWDTIDRKLRQKGQLLRLRQDDAIRLTFKTPAPGGTGQLKVVEEHETQVEDAQAMGQVLAGLGLLEVFRYQKLRETWVLDEESGGVLCLLDRLPFGDFLELEGPAEALAQACRALGLDPLAGTSKTYHALHQEHCARLGLPAEDSFVFSEAQARQLHALVRD</sequence>
<dbReference type="STRING" id="1121448.DGI_3473"/>
<dbReference type="SUPFAM" id="SSF55154">
    <property type="entry name" value="CYTH-like phosphatases"/>
    <property type="match status" value="1"/>
</dbReference>
<dbReference type="PATRIC" id="fig|1121448.10.peg.3424"/>
<protein>
    <submittedName>
        <fullName evidence="2">Putative adenylate cyclase</fullName>
    </submittedName>
</protein>
<dbReference type="Pfam" id="PF01928">
    <property type="entry name" value="CYTH"/>
    <property type="match status" value="1"/>
</dbReference>
<dbReference type="RefSeq" id="WP_021762275.1">
    <property type="nucleotide sequence ID" value="NC_022444.1"/>
</dbReference>
<dbReference type="InterPro" id="IPR008173">
    <property type="entry name" value="Adenylyl_cyclase_CyaB"/>
</dbReference>
<dbReference type="SMART" id="SM01118">
    <property type="entry name" value="CYTH"/>
    <property type="match status" value="1"/>
</dbReference>
<feature type="domain" description="CYTH" evidence="1">
    <location>
        <begin position="2"/>
        <end position="170"/>
    </location>
</feature>
<gene>
    <name evidence="2" type="ORF">DGI_3473</name>
</gene>
<dbReference type="eggNOG" id="COG1437">
    <property type="taxonomic scope" value="Bacteria"/>
</dbReference>